<feature type="transmembrane region" description="Helical" evidence="6">
    <location>
        <begin position="125"/>
        <end position="146"/>
    </location>
</feature>
<evidence type="ECO:0000256" key="5">
    <source>
        <dbReference type="ARBA" id="ARBA00023136"/>
    </source>
</evidence>
<dbReference type="GO" id="GO:0005886">
    <property type="term" value="C:plasma membrane"/>
    <property type="evidence" value="ECO:0007669"/>
    <property type="project" value="UniProtKB-SubCell"/>
</dbReference>
<evidence type="ECO:0000313" key="8">
    <source>
        <dbReference type="Proteomes" id="UP000076577"/>
    </source>
</evidence>
<feature type="transmembrane region" description="Helical" evidence="6">
    <location>
        <begin position="340"/>
        <end position="360"/>
    </location>
</feature>
<evidence type="ECO:0000256" key="6">
    <source>
        <dbReference type="SAM" id="Phobius"/>
    </source>
</evidence>
<feature type="transmembrane region" description="Helical" evidence="6">
    <location>
        <begin position="428"/>
        <end position="446"/>
    </location>
</feature>
<evidence type="ECO:0000313" key="7">
    <source>
        <dbReference type="EMBL" id="KZL17301.1"/>
    </source>
</evidence>
<dbReference type="EMBL" id="LMCB01000034">
    <property type="protein sequence ID" value="KZL17301.1"/>
    <property type="molecule type" value="Genomic_DNA"/>
</dbReference>
<dbReference type="PANTHER" id="PTHR30250">
    <property type="entry name" value="PST FAMILY PREDICTED COLANIC ACID TRANSPORTER"/>
    <property type="match status" value="1"/>
</dbReference>
<dbReference type="OrthoDB" id="9800982at2"/>
<organism evidence="7 8">
    <name type="scientific">Pseudovibrio axinellae</name>
    <dbReference type="NCBI Taxonomy" id="989403"/>
    <lineage>
        <taxon>Bacteria</taxon>
        <taxon>Pseudomonadati</taxon>
        <taxon>Pseudomonadota</taxon>
        <taxon>Alphaproteobacteria</taxon>
        <taxon>Hyphomicrobiales</taxon>
        <taxon>Stappiaceae</taxon>
        <taxon>Pseudovibrio</taxon>
    </lineage>
</organism>
<evidence type="ECO:0000256" key="3">
    <source>
        <dbReference type="ARBA" id="ARBA00022692"/>
    </source>
</evidence>
<reference evidence="7 8" key="1">
    <citation type="journal article" date="2016" name="Front. Microbiol.">
        <title>Comparative Genomic Analysis Reveals a Diverse Repertoire of Genes Involved in Prokaryote-Eukaryote Interactions within the Pseudovibrio Genus.</title>
        <authorList>
            <person name="Romano S."/>
            <person name="Fernandez-Guerra A."/>
            <person name="Reen F.J."/>
            <person name="Glockner F.O."/>
            <person name="Crowley S.P."/>
            <person name="O'Sullivan O."/>
            <person name="Cotter P.D."/>
            <person name="Adams C."/>
            <person name="Dobson A.D."/>
            <person name="O'Gara F."/>
        </authorList>
    </citation>
    <scope>NUCLEOTIDE SEQUENCE [LARGE SCALE GENOMIC DNA]</scope>
    <source>
        <strain evidence="7 8">Ad2</strain>
    </source>
</reference>
<keyword evidence="3 6" id="KW-0812">Transmembrane</keyword>
<keyword evidence="2" id="KW-1003">Cell membrane</keyword>
<dbReference type="InterPro" id="IPR002797">
    <property type="entry name" value="Polysacc_synth"/>
</dbReference>
<keyword evidence="5 6" id="KW-0472">Membrane</keyword>
<feature type="transmembrane region" description="Helical" evidence="6">
    <location>
        <begin position="372"/>
        <end position="394"/>
    </location>
</feature>
<feature type="transmembrane region" description="Helical" evidence="6">
    <location>
        <begin position="45"/>
        <end position="69"/>
    </location>
</feature>
<keyword evidence="4 6" id="KW-1133">Transmembrane helix</keyword>
<feature type="transmembrane region" description="Helical" evidence="6">
    <location>
        <begin position="290"/>
        <end position="310"/>
    </location>
</feature>
<comment type="subcellular location">
    <subcellularLocation>
        <location evidence="1">Cell membrane</location>
        <topology evidence="1">Multi-pass membrane protein</topology>
    </subcellularLocation>
</comment>
<sequence length="473" mass="51846">MQELLHRWARVLLPQSAYATLLSVLDKVFNTIISKGEAGGAQRSALIVFALRVLSAALAYLMQVILARWTGASEYGVFIVVWTTIVILTVFSGLGFSVSLLRFIPEYLEKKQYGLLNGLLFSARFLVLLSSTLIAMFGVTITWLFSDYIGNAYILPLYLIAICLPMHTYTGMLEGIARAQDWQLKAMVPDFIGRPLLVLAYMLIALALGYPATAVTACIVAIAAVWTVAVLQTIMMEVSLNKIHRPAPRRFQLRSWLLVSLPMLAVDGFFQLITSSDVILIGIWLPSDQVGIYFAASRTLALMHFVYYAVRAASAPRMARLYHANDLNGLRAFVGSAAKLTFWPSLLIAGFIMVVGPFLLTLFGEGFSQGTPILYILVIGVLARAAIGPADALLTLSGHQNTCAKIYATVFVLNLALNTLFIPMFGLYGAAMATTLVILFEAILLYRSAYKHLGLHTFILPIKSREAATNEAG</sequence>
<feature type="transmembrane region" description="Helical" evidence="6">
    <location>
        <begin position="75"/>
        <end position="104"/>
    </location>
</feature>
<dbReference type="PANTHER" id="PTHR30250:SF11">
    <property type="entry name" value="O-ANTIGEN TRANSPORTER-RELATED"/>
    <property type="match status" value="1"/>
</dbReference>
<name>A0A165X358_9HYPH</name>
<dbReference type="STRING" id="989403.SAMN05421798_10299"/>
<evidence type="ECO:0000256" key="4">
    <source>
        <dbReference type="ARBA" id="ARBA00022989"/>
    </source>
</evidence>
<keyword evidence="8" id="KW-1185">Reference proteome</keyword>
<protein>
    <submittedName>
        <fullName evidence="7">Polysaccharide biosynthesis protein</fullName>
    </submittedName>
</protein>
<dbReference type="Pfam" id="PF01943">
    <property type="entry name" value="Polysacc_synt"/>
    <property type="match status" value="1"/>
</dbReference>
<gene>
    <name evidence="7" type="ORF">PsAD2_03170</name>
</gene>
<feature type="transmembrane region" description="Helical" evidence="6">
    <location>
        <begin position="406"/>
        <end position="422"/>
    </location>
</feature>
<dbReference type="InterPro" id="IPR050833">
    <property type="entry name" value="Poly_Biosynth_Transport"/>
</dbReference>
<evidence type="ECO:0000256" key="2">
    <source>
        <dbReference type="ARBA" id="ARBA00022475"/>
    </source>
</evidence>
<comment type="caution">
    <text evidence="7">The sequence shown here is derived from an EMBL/GenBank/DDBJ whole genome shotgun (WGS) entry which is preliminary data.</text>
</comment>
<proteinExistence type="predicted"/>
<dbReference type="AlphaFoldDB" id="A0A165X358"/>
<feature type="transmembrane region" description="Helical" evidence="6">
    <location>
        <begin position="152"/>
        <end position="170"/>
    </location>
</feature>
<dbReference type="PATRIC" id="fig|989403.3.peg.3395"/>
<accession>A0A165X358</accession>
<feature type="transmembrane region" description="Helical" evidence="6">
    <location>
        <begin position="256"/>
        <end position="284"/>
    </location>
</feature>
<dbReference type="Proteomes" id="UP000076577">
    <property type="component" value="Unassembled WGS sequence"/>
</dbReference>
<feature type="transmembrane region" description="Helical" evidence="6">
    <location>
        <begin position="214"/>
        <end position="235"/>
    </location>
</feature>
<evidence type="ECO:0000256" key="1">
    <source>
        <dbReference type="ARBA" id="ARBA00004651"/>
    </source>
</evidence>
<feature type="transmembrane region" description="Helical" evidence="6">
    <location>
        <begin position="191"/>
        <end position="208"/>
    </location>
</feature>